<evidence type="ECO:0000313" key="3">
    <source>
        <dbReference type="Proteomes" id="UP000181980"/>
    </source>
</evidence>
<dbReference type="Proteomes" id="UP000181980">
    <property type="component" value="Unassembled WGS sequence"/>
</dbReference>
<sequence>MRTRALLIALCSATALAAAALAAAAPVGAATDGAGALDRELPSSAVVPKPLVVDTEPATVTYSRQARSQWRLTEFDRAGNSIVATHLPSRITLAIDYDGPADDRHAAGIAPDTGCGPMEGEFWGSVTPLLYPILDPAAHVIEDVVVELDGPELRVRMAGGAYDLVAPGAGEEPLFMDATFTVEGRRDLHARTTGLHYVLPSKDPATTVELTLADGSRVSRTFTMATPTGREYVDDVRRVDVSDGRYGDFSWTTDLERLQFDLNASPLLDVFEIDADHTLKDRGQRVVTNEFTFAPACR</sequence>
<dbReference type="OrthoDB" id="5179724at2"/>
<dbReference type="EMBL" id="FNUC01000004">
    <property type="protein sequence ID" value="SEF17039.1"/>
    <property type="molecule type" value="Genomic_DNA"/>
</dbReference>
<feature type="chain" id="PRO_5010318309" evidence="1">
    <location>
        <begin position="30"/>
        <end position="298"/>
    </location>
</feature>
<keyword evidence="1" id="KW-0732">Signal</keyword>
<name>A0A1H5PTL1_9ACTN</name>
<gene>
    <name evidence="2" type="ORF">SAMN04488561_5668</name>
</gene>
<evidence type="ECO:0000256" key="1">
    <source>
        <dbReference type="SAM" id="SignalP"/>
    </source>
</evidence>
<organism evidence="2 3">
    <name type="scientific">Jiangella alba</name>
    <dbReference type="NCBI Taxonomy" id="561176"/>
    <lineage>
        <taxon>Bacteria</taxon>
        <taxon>Bacillati</taxon>
        <taxon>Actinomycetota</taxon>
        <taxon>Actinomycetes</taxon>
        <taxon>Jiangellales</taxon>
        <taxon>Jiangellaceae</taxon>
        <taxon>Jiangella</taxon>
    </lineage>
</organism>
<reference evidence="3" key="1">
    <citation type="submission" date="2016-10" db="EMBL/GenBank/DDBJ databases">
        <authorList>
            <person name="Varghese N."/>
            <person name="Submissions S."/>
        </authorList>
    </citation>
    <scope>NUCLEOTIDE SEQUENCE [LARGE SCALE GENOMIC DNA]</scope>
    <source>
        <strain evidence="3">DSM 45237</strain>
    </source>
</reference>
<accession>A0A1H5PTL1</accession>
<proteinExistence type="predicted"/>
<keyword evidence="3" id="KW-1185">Reference proteome</keyword>
<dbReference type="AlphaFoldDB" id="A0A1H5PTL1"/>
<dbReference type="RefSeq" id="WP_141711662.1">
    <property type="nucleotide sequence ID" value="NZ_FNUC01000004.1"/>
</dbReference>
<protein>
    <submittedName>
        <fullName evidence="2">Uncharacterized protein</fullName>
    </submittedName>
</protein>
<feature type="signal peptide" evidence="1">
    <location>
        <begin position="1"/>
        <end position="29"/>
    </location>
</feature>
<evidence type="ECO:0000313" key="2">
    <source>
        <dbReference type="EMBL" id="SEF17039.1"/>
    </source>
</evidence>